<feature type="repeat" description="RCC1" evidence="2">
    <location>
        <begin position="268"/>
        <end position="316"/>
    </location>
</feature>
<organism>
    <name type="scientific">Pediculus humanus subsp. corporis</name>
    <name type="common">Body louse</name>
    <dbReference type="NCBI Taxonomy" id="121224"/>
    <lineage>
        <taxon>Eukaryota</taxon>
        <taxon>Metazoa</taxon>
        <taxon>Ecdysozoa</taxon>
        <taxon>Arthropoda</taxon>
        <taxon>Hexapoda</taxon>
        <taxon>Insecta</taxon>
        <taxon>Pterygota</taxon>
        <taxon>Neoptera</taxon>
        <taxon>Paraneoptera</taxon>
        <taxon>Psocodea</taxon>
        <taxon>Troctomorpha</taxon>
        <taxon>Phthiraptera</taxon>
        <taxon>Anoplura</taxon>
        <taxon>Pediculidae</taxon>
        <taxon>Pediculus</taxon>
    </lineage>
</organism>
<dbReference type="RefSeq" id="XP_002430169.1">
    <property type="nucleotide sequence ID" value="XM_002430124.1"/>
</dbReference>
<dbReference type="GeneID" id="8238613"/>
<name>E0VVM5_PEDHC</name>
<dbReference type="AlphaFoldDB" id="E0VVM5"/>
<dbReference type="InterPro" id="IPR009091">
    <property type="entry name" value="RCC1/BLIP-II"/>
</dbReference>
<feature type="repeat" description="RCC1" evidence="2">
    <location>
        <begin position="6"/>
        <end position="56"/>
    </location>
</feature>
<dbReference type="SUPFAM" id="SSF50985">
    <property type="entry name" value="RCC1/BLIP-II"/>
    <property type="match status" value="1"/>
</dbReference>
<feature type="repeat" description="RCC1" evidence="2">
    <location>
        <begin position="317"/>
        <end position="364"/>
    </location>
</feature>
<dbReference type="InParanoid" id="E0VVM5"/>
<dbReference type="eggNOG" id="KOG1426">
    <property type="taxonomic scope" value="Eukaryota"/>
</dbReference>
<dbReference type="Proteomes" id="UP000009046">
    <property type="component" value="Unassembled WGS sequence"/>
</dbReference>
<proteinExistence type="predicted"/>
<dbReference type="Pfam" id="PF25390">
    <property type="entry name" value="WD40_RLD"/>
    <property type="match status" value="1"/>
</dbReference>
<feature type="repeat" description="RCC1" evidence="2">
    <location>
        <begin position="213"/>
        <end position="267"/>
    </location>
</feature>
<accession>E0VVM5</accession>
<dbReference type="EMBL" id="AAZO01005657">
    <property type="status" value="NOT_ANNOTATED_CDS"/>
    <property type="molecule type" value="Genomic_DNA"/>
</dbReference>
<evidence type="ECO:0000313" key="4">
    <source>
        <dbReference type="EMBL" id="EEB17431.1"/>
    </source>
</evidence>
<dbReference type="HOGENOM" id="CLU_005210_0_3_1"/>
<dbReference type="FunCoup" id="E0VVM5">
    <property type="interactions" value="76"/>
</dbReference>
<reference evidence="4" key="2">
    <citation type="submission" date="2007-04" db="EMBL/GenBank/DDBJ databases">
        <title>The genome of the human body louse.</title>
        <authorList>
            <consortium name="The Human Body Louse Genome Consortium"/>
            <person name="Kirkness E."/>
            <person name="Walenz B."/>
            <person name="Hass B."/>
            <person name="Bruggner R."/>
            <person name="Strausberg R."/>
        </authorList>
    </citation>
    <scope>NUCLEOTIDE SEQUENCE</scope>
    <source>
        <strain evidence="4">USDA</strain>
    </source>
</reference>
<dbReference type="KEGG" id="phu:Phum_PHUM465380"/>
<dbReference type="PRINTS" id="PR00633">
    <property type="entry name" value="RCCNDNSATION"/>
</dbReference>
<dbReference type="Gene3D" id="2.130.10.30">
    <property type="entry name" value="Regulator of chromosome condensation 1/beta-lactamase-inhibitor protein II"/>
    <property type="match status" value="2"/>
</dbReference>
<evidence type="ECO:0000313" key="6">
    <source>
        <dbReference type="Proteomes" id="UP000009046"/>
    </source>
</evidence>
<protein>
    <recommendedName>
        <fullName evidence="3">RCC1-like domain-containing protein</fullName>
    </recommendedName>
</protein>
<evidence type="ECO:0000313" key="5">
    <source>
        <dbReference type="EnsemblMetazoa" id="PHUM465380-PA"/>
    </source>
</evidence>
<dbReference type="PROSITE" id="PS50012">
    <property type="entry name" value="RCC1_3"/>
    <property type="match status" value="7"/>
</dbReference>
<dbReference type="PANTHER" id="PTHR22870">
    <property type="entry name" value="REGULATOR OF CHROMOSOME CONDENSATION"/>
    <property type="match status" value="1"/>
</dbReference>
<sequence>MFFNINFYKIHGSNSHGQLGQGSLIDQLLVPTEIDFSVEAKCITGGGKHTVLITSTNDVFICGDNDKGQLGRKLSTIALHVFQPINSSIKVLKVACGWDFNLALTENFNVLGWGSNSFGQLGLPLEKIKYISTPTVIFSNEALQIKAGLRHSVIIDTKGIVFTSGYGRKGQLGLCFNNSIPVKIDKFTKVEGIDNCQDVSCGECHCIAQTTNGEFYSWGNNKYGQLGFDPSIVTFLSTPKKLFLKVKNPSCSQLFSGWAHNSILTDEGHLITWGRNDLGQLGEERENAWVPSPLKSLNRIKQISLGSHHSVALTESGTVFTWGWNEHGNCGNDSSEDLLTPHMLKKISNVKLVGSGAAHSFLCL</sequence>
<evidence type="ECO:0000256" key="1">
    <source>
        <dbReference type="ARBA" id="ARBA00022737"/>
    </source>
</evidence>
<dbReference type="EnsemblMetazoa" id="PHUM465380-RA">
    <property type="protein sequence ID" value="PHUM465380-PA"/>
    <property type="gene ID" value="PHUM465380"/>
</dbReference>
<keyword evidence="6" id="KW-1185">Reference proteome</keyword>
<feature type="repeat" description="RCC1" evidence="2">
    <location>
        <begin position="108"/>
        <end position="158"/>
    </location>
</feature>
<dbReference type="EMBL" id="DS235812">
    <property type="protein sequence ID" value="EEB17431.1"/>
    <property type="molecule type" value="Genomic_DNA"/>
</dbReference>
<dbReference type="PANTHER" id="PTHR22870:SF395">
    <property type="entry name" value="UVB-RESISTANCE PROTEIN UVR8-RELATED"/>
    <property type="match status" value="1"/>
</dbReference>
<dbReference type="STRING" id="121224.E0VVM5"/>
<feature type="repeat" description="RCC1" evidence="2">
    <location>
        <begin position="159"/>
        <end position="212"/>
    </location>
</feature>
<feature type="domain" description="RCC1-like" evidence="3">
    <location>
        <begin position="11"/>
        <end position="362"/>
    </location>
</feature>
<keyword evidence="1" id="KW-0677">Repeat</keyword>
<dbReference type="VEuPathDB" id="VectorBase:PHUM465380"/>
<evidence type="ECO:0000259" key="3">
    <source>
        <dbReference type="Pfam" id="PF25390"/>
    </source>
</evidence>
<dbReference type="OMA" id="GWGNCRK"/>
<dbReference type="InterPro" id="IPR000408">
    <property type="entry name" value="Reg_chr_condens"/>
</dbReference>
<gene>
    <name evidence="5" type="primary">8238613</name>
    <name evidence="4" type="ORF">Phum_PHUM465380</name>
</gene>
<reference evidence="4" key="1">
    <citation type="submission" date="2007-04" db="EMBL/GenBank/DDBJ databases">
        <title>Annotation of Pediculus humanus corporis strain USDA.</title>
        <authorList>
            <person name="Kirkness E."/>
            <person name="Hannick L."/>
            <person name="Hass B."/>
            <person name="Bruggner R."/>
            <person name="Lawson D."/>
            <person name="Bidwell S."/>
            <person name="Joardar V."/>
            <person name="Caler E."/>
            <person name="Walenz B."/>
            <person name="Inman J."/>
            <person name="Schobel S."/>
            <person name="Galinsky K."/>
            <person name="Amedeo P."/>
            <person name="Strausberg R."/>
        </authorList>
    </citation>
    <scope>NUCLEOTIDE SEQUENCE</scope>
    <source>
        <strain evidence="4">USDA</strain>
    </source>
</reference>
<reference evidence="5" key="3">
    <citation type="submission" date="2021-02" db="UniProtKB">
        <authorList>
            <consortium name="EnsemblMetazoa"/>
        </authorList>
    </citation>
    <scope>IDENTIFICATION</scope>
    <source>
        <strain evidence="5">USDA</strain>
    </source>
</reference>
<dbReference type="InterPro" id="IPR058923">
    <property type="entry name" value="RCC1-like_dom"/>
</dbReference>
<feature type="repeat" description="RCC1" evidence="2">
    <location>
        <begin position="57"/>
        <end position="107"/>
    </location>
</feature>
<dbReference type="OrthoDB" id="10256179at2759"/>
<evidence type="ECO:0000256" key="2">
    <source>
        <dbReference type="PROSITE-ProRule" id="PRU00235"/>
    </source>
</evidence>
<dbReference type="InterPro" id="IPR051210">
    <property type="entry name" value="Ub_ligase/GEF_domain"/>
</dbReference>
<dbReference type="CTD" id="8238613"/>